<feature type="compositionally biased region" description="Acidic residues" evidence="2">
    <location>
        <begin position="1343"/>
        <end position="1356"/>
    </location>
</feature>
<dbReference type="InterPro" id="IPR007855">
    <property type="entry name" value="RDRP"/>
</dbReference>
<sequence length="1356" mass="153379">MTPQEESLLAAPRTPRKHNQTDPVREVVDKLNRDYNVSIKIPDVTLTPSATRERARQDAAFARSEEIVRQLRYHCFHPTLLDRILYSFHLEARAASQKWIRLYDGDGGDDDDAVVPDPTAPPWAESSGQVLEFQEILISILNQARPRQPKLRTFTRAHTGPAAYASADMSLSKRRPEVDTEVNLTKKAKGNPMDSKDSGHRVSDALDFVPIRSRSVISEPSAAKFSRDVQEPFRSKTACSVRESIYGNTSFSTTASTSRASLFSVVDGCLPGTQETIPVPIEEESASCLPPAREPTSFAEHDLETSSKAVRKPREPAAPIPLASSPGATDYSDISAFDDPIFCKLQKPLARQPEPNNLLSRLEASWPRFPCWLNRAPFAVAWEATRIAGHCGVDLGEVVDMTYAEKWINYNELLKSLLAHPSFAGKSFPERPEPEAWAAAMAGFKTVRGQHVVFSASLGQVPRAKKGPIFTLSMSPVSLDQDCRLHRRFGSDRFLELLVPSPNSWEAPIDTPEATQQATLWLSSRLHYLAGRKWRAFFSRDAGYKMPQKGLTLRQEPRPVFRERVSLFAEDGNSFHPPSPRGTLLPNDNLRELRVKCRVSEMLDWLLQFDRNQKQPYLKLFSRIQLGLSKTTPVIVLELSQIRNCDEDLRSPIGMVMNDGIGRMSRSLARKVRDVLGLSAVPSAIQGRFGPAKGMWLTDISEEDGELWLETWPSQRKWDSDFKDPEHRTLEVRSHAMDPRSASLNLQFLPVMEDRAINKDLMRRTIGKNLVDELNREIEEQKNAMKYPLLFRQYVNKGASTRKQRLTNGRIQFLGGLPDSSEERMNFLIDGGFGPQSQKYLQDLSWSLRRTHCDKLLKKMSIKVPDSAYLFMVIDFWNVLEEGEVHLCFSSKFQTDTFSDSMLHGCDVLVARSPAHFVSDVQRVKAVFKPELHAVKDVIVFSAKGNVPLADKLSGGDYDGDKAWVCWDPAIVLNFNNAETPASPSLERYLRKDKTTYADLVVSSRDKSDAVSDMVNRGIAFSMRPSYLGIITNFKERLCYHLNSVNNEYALKLSTLLSNLVDQAKQGIEFTGDDWKAFCREQLDSHKSSGLEEPAYKSDSWSYGGKPAHIVDYLKFSVAKPTVEAELRKLHKAMNSRCPGRSGHSLRPRSLQDNGEEANAEYWDTDLVKPCEVVRELATTNTELKKILENLMIDLKDLERQWSTAMAADKEKDNAEVRHRILQVYESWRNIQPRLNSDSDEPLDPMVKALLLQPYLGDDFTQWALLRASMLFKQCYKHKSAFVWRMAGIQLQYIKSMTMADRDSVPVTVVPSMYAALKPDSKYIMQAVSRMTDEGSEYPGLESDGENDWQDWEGDE</sequence>
<comment type="caution">
    <text evidence="4">The sequence shown here is derived from an EMBL/GenBank/DDBJ whole genome shotgun (WGS) entry which is preliminary data.</text>
</comment>
<protein>
    <recommendedName>
        <fullName evidence="1">RNA-dependent RNA polymerase</fullName>
        <ecNumber evidence="1">2.7.7.48</ecNumber>
    </recommendedName>
</protein>
<organism evidence="4 5">
    <name type="scientific">Colletotrichum shisoi</name>
    <dbReference type="NCBI Taxonomy" id="2078593"/>
    <lineage>
        <taxon>Eukaryota</taxon>
        <taxon>Fungi</taxon>
        <taxon>Dikarya</taxon>
        <taxon>Ascomycota</taxon>
        <taxon>Pezizomycotina</taxon>
        <taxon>Sordariomycetes</taxon>
        <taxon>Hypocreomycetidae</taxon>
        <taxon>Glomerellales</taxon>
        <taxon>Glomerellaceae</taxon>
        <taxon>Colletotrichum</taxon>
        <taxon>Colletotrichum destructivum species complex</taxon>
    </lineage>
</organism>
<feature type="domain" description="RDRP core" evidence="3">
    <location>
        <begin position="472"/>
        <end position="1118"/>
    </location>
</feature>
<feature type="region of interest" description="Disordered" evidence="2">
    <location>
        <begin position="1"/>
        <end position="23"/>
    </location>
</feature>
<dbReference type="Pfam" id="PF05183">
    <property type="entry name" value="RdRP"/>
    <property type="match status" value="1"/>
</dbReference>
<dbReference type="GO" id="GO:0003723">
    <property type="term" value="F:RNA binding"/>
    <property type="evidence" value="ECO:0007669"/>
    <property type="project" value="UniProtKB-KW"/>
</dbReference>
<dbReference type="Gene3D" id="1.10.8.790">
    <property type="entry name" value="RNA-dependent RNA polymerase, slab domain, helical subdomain-like"/>
    <property type="match status" value="1"/>
</dbReference>
<dbReference type="PANTHER" id="PTHR23079">
    <property type="entry name" value="RNA-DEPENDENT RNA POLYMERASE"/>
    <property type="match status" value="1"/>
</dbReference>
<evidence type="ECO:0000259" key="3">
    <source>
        <dbReference type="Pfam" id="PF05183"/>
    </source>
</evidence>
<dbReference type="OrthoDB" id="10055769at2759"/>
<feature type="region of interest" description="Disordered" evidence="2">
    <location>
        <begin position="1136"/>
        <end position="1155"/>
    </location>
</feature>
<dbReference type="EC" id="2.7.7.48" evidence="1"/>
<dbReference type="GO" id="GO:0030422">
    <property type="term" value="P:siRNA processing"/>
    <property type="evidence" value="ECO:0007669"/>
    <property type="project" value="TreeGrafter"/>
</dbReference>
<feature type="region of interest" description="Disordered" evidence="2">
    <location>
        <begin position="1334"/>
        <end position="1356"/>
    </location>
</feature>
<gene>
    <name evidence="4" type="primary">SHL2</name>
    <name evidence="4" type="ORF">CSHISOI_07343</name>
</gene>
<evidence type="ECO:0000256" key="1">
    <source>
        <dbReference type="RuleBase" id="RU363098"/>
    </source>
</evidence>
<comment type="similarity">
    <text evidence="1">Belongs to the RdRP family.</text>
</comment>
<dbReference type="EMBL" id="PUHP01000769">
    <property type="protein sequence ID" value="TQN68093.1"/>
    <property type="molecule type" value="Genomic_DNA"/>
</dbReference>
<dbReference type="GO" id="GO:0003968">
    <property type="term" value="F:RNA-directed RNA polymerase activity"/>
    <property type="evidence" value="ECO:0007669"/>
    <property type="project" value="UniProtKB-KW"/>
</dbReference>
<feature type="region of interest" description="Disordered" evidence="2">
    <location>
        <begin position="285"/>
        <end position="324"/>
    </location>
</feature>
<name>A0A5Q4BM79_9PEZI</name>
<reference evidence="4 5" key="1">
    <citation type="journal article" date="2019" name="Sci. Rep.">
        <title>Colletotrichum shisoi sp. nov., an anthracnose pathogen of Perilla frutescens in Japan: molecular phylogenetic, morphological and genomic evidence.</title>
        <authorList>
            <person name="Gan P."/>
            <person name="Tsushima A."/>
            <person name="Hiroyama R."/>
            <person name="Narusaka M."/>
            <person name="Takano Y."/>
            <person name="Narusaka Y."/>
            <person name="Kawaradani M."/>
            <person name="Damm U."/>
            <person name="Shirasu K."/>
        </authorList>
    </citation>
    <scope>NUCLEOTIDE SEQUENCE [LARGE SCALE GENOMIC DNA]</scope>
    <source>
        <strain evidence="4 5">PG-2018a</strain>
    </source>
</reference>
<evidence type="ECO:0000313" key="5">
    <source>
        <dbReference type="Proteomes" id="UP000326340"/>
    </source>
</evidence>
<dbReference type="Proteomes" id="UP000326340">
    <property type="component" value="Unassembled WGS sequence"/>
</dbReference>
<proteinExistence type="inferred from homology"/>
<keyword evidence="1 4" id="KW-0696">RNA-directed RNA polymerase</keyword>
<dbReference type="PANTHER" id="PTHR23079:SF14">
    <property type="entry name" value="RNA-DEPENDENT RNA POLYMERASE"/>
    <property type="match status" value="1"/>
</dbReference>
<keyword evidence="1" id="KW-0548">Nucleotidyltransferase</keyword>
<dbReference type="InterPro" id="IPR057596">
    <property type="entry name" value="RDRP_core"/>
</dbReference>
<keyword evidence="1" id="KW-0694">RNA-binding</keyword>
<evidence type="ECO:0000313" key="4">
    <source>
        <dbReference type="EMBL" id="TQN68093.1"/>
    </source>
</evidence>
<comment type="catalytic activity">
    <reaction evidence="1">
        <text>RNA(n) + a ribonucleoside 5'-triphosphate = RNA(n+1) + diphosphate</text>
        <dbReference type="Rhea" id="RHEA:21248"/>
        <dbReference type="Rhea" id="RHEA-COMP:14527"/>
        <dbReference type="Rhea" id="RHEA-COMP:17342"/>
        <dbReference type="ChEBI" id="CHEBI:33019"/>
        <dbReference type="ChEBI" id="CHEBI:61557"/>
        <dbReference type="ChEBI" id="CHEBI:140395"/>
        <dbReference type="EC" id="2.7.7.48"/>
    </reaction>
</comment>
<keyword evidence="1" id="KW-0808">Transferase</keyword>
<accession>A0A5Q4BM79</accession>
<evidence type="ECO:0000256" key="2">
    <source>
        <dbReference type="SAM" id="MobiDB-lite"/>
    </source>
</evidence>
<keyword evidence="5" id="KW-1185">Reference proteome</keyword>
<dbReference type="GO" id="GO:0031380">
    <property type="term" value="C:nuclear RNA-directed RNA polymerase complex"/>
    <property type="evidence" value="ECO:0007669"/>
    <property type="project" value="TreeGrafter"/>
</dbReference>